<dbReference type="AlphaFoldDB" id="A0A2S7K2M0"/>
<proteinExistence type="predicted"/>
<protein>
    <submittedName>
        <fullName evidence="1">Uncharacterized protein</fullName>
    </submittedName>
</protein>
<organism evidence="1 2">
    <name type="scientific">Hyphococcus luteus</name>
    <dbReference type="NCBI Taxonomy" id="2058213"/>
    <lineage>
        <taxon>Bacteria</taxon>
        <taxon>Pseudomonadati</taxon>
        <taxon>Pseudomonadota</taxon>
        <taxon>Alphaproteobacteria</taxon>
        <taxon>Parvularculales</taxon>
        <taxon>Parvularculaceae</taxon>
        <taxon>Hyphococcus</taxon>
    </lineage>
</organism>
<evidence type="ECO:0000313" key="2">
    <source>
        <dbReference type="Proteomes" id="UP000239504"/>
    </source>
</evidence>
<name>A0A2S7K2M0_9PROT</name>
<gene>
    <name evidence="1" type="ORF">CW354_14765</name>
</gene>
<dbReference type="EMBL" id="PJCH01000011">
    <property type="protein sequence ID" value="PQA86749.1"/>
    <property type="molecule type" value="Genomic_DNA"/>
</dbReference>
<sequence length="130" mass="14484">MLIEERVAFTVPGTGSIYKPETPHVFVCVTPPCEKNDVLAVPMGSFKGRGDESCVLMPGDHPRVVHKTIILYGYTRKFYVSAIEKLITSGDYAIENDVSMEVYERIVGGLFSSSFTPPWAYEYAKKQLGL</sequence>
<dbReference type="OrthoDB" id="8116504at2"/>
<comment type="caution">
    <text evidence="1">The sequence shown here is derived from an EMBL/GenBank/DDBJ whole genome shotgun (WGS) entry which is preliminary data.</text>
</comment>
<reference evidence="1 2" key="1">
    <citation type="submission" date="2017-12" db="EMBL/GenBank/DDBJ databases">
        <authorList>
            <person name="Hurst M.R.H."/>
        </authorList>
    </citation>
    <scope>NUCLEOTIDE SEQUENCE [LARGE SCALE GENOMIC DNA]</scope>
    <source>
        <strain evidence="1 2">SY-3-19</strain>
    </source>
</reference>
<evidence type="ECO:0000313" key="1">
    <source>
        <dbReference type="EMBL" id="PQA86749.1"/>
    </source>
</evidence>
<dbReference type="Proteomes" id="UP000239504">
    <property type="component" value="Unassembled WGS sequence"/>
</dbReference>
<accession>A0A2S7K2M0</accession>
<dbReference type="RefSeq" id="WP_104830867.1">
    <property type="nucleotide sequence ID" value="NZ_PJCH01000011.1"/>
</dbReference>
<keyword evidence="2" id="KW-1185">Reference proteome</keyword>